<name>A0A7W9YNW2_9ACTN</name>
<dbReference type="AlphaFoldDB" id="A0A7W9YNW2"/>
<sequence length="457" mass="47499">MAMMMCPRADTPHPDRPIRVRRLRALLEDTLIEDGAGGSVTAVTRWGEVGLGHPGAAVRELLRRMTLGPVDADNVLCGAETADRAELRRVLDRLGGCVVHSLGVDSESGPVLSAEPVARRAEFAYAPSAARRDRPVRLSRFAAVRAHDGRLVVESPLSLHLVVLHRAPAVRVLGELGGTTTVTDMAAALNDLPPCLVAEITAYLAGAGMAVGVEHDPVSGLGRAQEDLDPRLAAWTHHDLLFHTRSRFGRNGAALGTLRAGATAAPRGAGPPLPLPREPGTARDRSVAARGHRPVSAGELGELLSRATCAPHRVGPAGSGPVPGIRLYVTVADSPDVPCGVYRYAPEKHTLVPLGAKEADLRELLDGARIAAGADRSVSVLITITAEVSELARTLDGSGYAAVLLVTGAMQERLRQAAASLGLVASTPVTGDIEVAARALGIDGLAEVSVGEFGAGG</sequence>
<evidence type="ECO:0000256" key="1">
    <source>
        <dbReference type="SAM" id="MobiDB-lite"/>
    </source>
</evidence>
<evidence type="ECO:0000313" key="4">
    <source>
        <dbReference type="Proteomes" id="UP000546642"/>
    </source>
</evidence>
<accession>A0A7W9YNW2</accession>
<protein>
    <submittedName>
        <fullName evidence="3">SagB-type dehydrogenase family enzyme</fullName>
    </submittedName>
</protein>
<dbReference type="InterPro" id="IPR000415">
    <property type="entry name" value="Nitroreductase-like"/>
</dbReference>
<dbReference type="Pfam" id="PF22767">
    <property type="entry name" value="ThcOx"/>
    <property type="match status" value="1"/>
</dbReference>
<comment type="caution">
    <text evidence="3">The sequence shown here is derived from an EMBL/GenBank/DDBJ whole genome shotgun (WGS) entry which is preliminary data.</text>
</comment>
<organism evidence="3 4">
    <name type="scientific">Nocardiopsis mwathae</name>
    <dbReference type="NCBI Taxonomy" id="1472723"/>
    <lineage>
        <taxon>Bacteria</taxon>
        <taxon>Bacillati</taxon>
        <taxon>Actinomycetota</taxon>
        <taxon>Actinomycetes</taxon>
        <taxon>Streptosporangiales</taxon>
        <taxon>Nocardiopsidaceae</taxon>
        <taxon>Nocardiopsis</taxon>
    </lineage>
</organism>
<dbReference type="Proteomes" id="UP000546642">
    <property type="component" value="Unassembled WGS sequence"/>
</dbReference>
<dbReference type="GO" id="GO:0016491">
    <property type="term" value="F:oxidoreductase activity"/>
    <property type="evidence" value="ECO:0007669"/>
    <property type="project" value="InterPro"/>
</dbReference>
<feature type="domain" description="Cyanobactin oxidase ThcOx second" evidence="2">
    <location>
        <begin position="136"/>
        <end position="251"/>
    </location>
</feature>
<dbReference type="EMBL" id="JACHDS010000001">
    <property type="protein sequence ID" value="MBB6174536.1"/>
    <property type="molecule type" value="Genomic_DNA"/>
</dbReference>
<evidence type="ECO:0000313" key="3">
    <source>
        <dbReference type="EMBL" id="MBB6174536.1"/>
    </source>
</evidence>
<proteinExistence type="predicted"/>
<dbReference type="Gene3D" id="3.40.109.10">
    <property type="entry name" value="NADH Oxidase"/>
    <property type="match status" value="1"/>
</dbReference>
<evidence type="ECO:0000259" key="2">
    <source>
        <dbReference type="Pfam" id="PF22767"/>
    </source>
</evidence>
<gene>
    <name evidence="3" type="ORF">HNR23_004596</name>
</gene>
<keyword evidence="4" id="KW-1185">Reference proteome</keyword>
<reference evidence="3 4" key="1">
    <citation type="submission" date="2020-08" db="EMBL/GenBank/DDBJ databases">
        <title>Sequencing the genomes of 1000 actinobacteria strains.</title>
        <authorList>
            <person name="Klenk H.-P."/>
        </authorList>
    </citation>
    <scope>NUCLEOTIDE SEQUENCE [LARGE SCALE GENOMIC DNA]</scope>
    <source>
        <strain evidence="3 4">DSM 46659</strain>
    </source>
</reference>
<feature type="region of interest" description="Disordered" evidence="1">
    <location>
        <begin position="261"/>
        <end position="293"/>
    </location>
</feature>
<dbReference type="InterPro" id="IPR054488">
    <property type="entry name" value="ThcOx_dom2"/>
</dbReference>